<keyword evidence="1" id="KW-0862">Zinc</keyword>
<dbReference type="EMBL" id="SDMP01000002">
    <property type="protein sequence ID" value="RYR74142.1"/>
    <property type="molecule type" value="Genomic_DNA"/>
</dbReference>
<keyword evidence="4" id="KW-1185">Reference proteome</keyword>
<keyword evidence="1" id="KW-0479">Metal-binding</keyword>
<organism evidence="3 4">
    <name type="scientific">Arachis hypogaea</name>
    <name type="common">Peanut</name>
    <dbReference type="NCBI Taxonomy" id="3818"/>
    <lineage>
        <taxon>Eukaryota</taxon>
        <taxon>Viridiplantae</taxon>
        <taxon>Streptophyta</taxon>
        <taxon>Embryophyta</taxon>
        <taxon>Tracheophyta</taxon>
        <taxon>Spermatophyta</taxon>
        <taxon>Magnoliopsida</taxon>
        <taxon>eudicotyledons</taxon>
        <taxon>Gunneridae</taxon>
        <taxon>Pentapetalae</taxon>
        <taxon>rosids</taxon>
        <taxon>fabids</taxon>
        <taxon>Fabales</taxon>
        <taxon>Fabaceae</taxon>
        <taxon>Papilionoideae</taxon>
        <taxon>50 kb inversion clade</taxon>
        <taxon>dalbergioids sensu lato</taxon>
        <taxon>Dalbergieae</taxon>
        <taxon>Pterocarpus clade</taxon>
        <taxon>Arachis</taxon>
    </lineage>
</organism>
<protein>
    <recommendedName>
        <fullName evidence="2">SWIM-type domain-containing protein</fullName>
    </recommendedName>
</protein>
<dbReference type="AlphaFoldDB" id="A0A445EF47"/>
<evidence type="ECO:0000259" key="2">
    <source>
        <dbReference type="PROSITE" id="PS50966"/>
    </source>
</evidence>
<evidence type="ECO:0000256" key="1">
    <source>
        <dbReference type="PROSITE-ProRule" id="PRU00325"/>
    </source>
</evidence>
<accession>A0A445EF47</accession>
<dbReference type="PROSITE" id="PS50966">
    <property type="entry name" value="ZF_SWIM"/>
    <property type="match status" value="1"/>
</dbReference>
<dbReference type="InterPro" id="IPR007527">
    <property type="entry name" value="Znf_SWIM"/>
</dbReference>
<name>A0A445EF47_ARAHY</name>
<proteinExistence type="predicted"/>
<dbReference type="Proteomes" id="UP000289738">
    <property type="component" value="Chromosome A02"/>
</dbReference>
<evidence type="ECO:0000313" key="3">
    <source>
        <dbReference type="EMBL" id="RYR74142.1"/>
    </source>
</evidence>
<keyword evidence="1" id="KW-0863">Zinc-finger</keyword>
<gene>
    <name evidence="3" type="ORF">Ahy_A02g008767</name>
</gene>
<comment type="caution">
    <text evidence="3">The sequence shown here is derived from an EMBL/GenBank/DDBJ whole genome shotgun (WGS) entry which is preliminary data.</text>
</comment>
<reference evidence="3 4" key="1">
    <citation type="submission" date="2019-01" db="EMBL/GenBank/DDBJ databases">
        <title>Sequencing of cultivated peanut Arachis hypogaea provides insights into genome evolution and oil improvement.</title>
        <authorList>
            <person name="Chen X."/>
        </authorList>
    </citation>
    <scope>NUCLEOTIDE SEQUENCE [LARGE SCALE GENOMIC DNA]</scope>
    <source>
        <strain evidence="4">cv. Fuhuasheng</strain>
        <tissue evidence="3">Leaves</tissue>
    </source>
</reference>
<feature type="domain" description="SWIM-type" evidence="2">
    <location>
        <begin position="299"/>
        <end position="331"/>
    </location>
</feature>
<evidence type="ECO:0000313" key="4">
    <source>
        <dbReference type="Proteomes" id="UP000289738"/>
    </source>
</evidence>
<sequence>MRNDDNRVIFECENPLLLRTRRVSLLSELKSLILSNPSGTWTREVRRVGYRLLAPLGNGDFQFRLFWLLEDKHNDRPLAPPPIHVAIPVEDMEVGEEDLDQEYVANSDSSEGDDEEEFVPETPAETVVRYVLPSSHPISALSDVPSHYHTLDLDGMHERTLFSNIECNFGEVRRVGEANTWLAPTMSKDHRQLDSNLICKVILPLIQSNPSVSILVLQGAVRQSYHFKPSYKRVWMAKQKTIAQIYGYWEESHNKRLMAAIEKNKEGISKMCVTHFDRRASVFVMEELEPFEGWSQGSFRVRLAAGMCDCGLFQSLHYPCCHVLNPDPPVHPGLTSV</sequence>
<dbReference type="GO" id="GO:0008270">
    <property type="term" value="F:zinc ion binding"/>
    <property type="evidence" value="ECO:0007669"/>
    <property type="project" value="UniProtKB-KW"/>
</dbReference>